<accession>A0A8J8W2N4</accession>
<dbReference type="Proteomes" id="UP000631181">
    <property type="component" value="Unassembled WGS sequence"/>
</dbReference>
<dbReference type="Pfam" id="PF12311">
    <property type="entry name" value="DUF3632"/>
    <property type="match status" value="1"/>
</dbReference>
<proteinExistence type="predicted"/>
<keyword evidence="2" id="KW-1185">Reference proteome</keyword>
<gene>
    <name evidence="1" type="ORF">PECM_007124</name>
</gene>
<sequence length="295" mass="33251">MANQNFIRQIENSDEFKLLDAVVKKETTVQDAVQKMVDKTMEALALHGPAKHNGVGLPDYNISLAVLELAQRLEPSEHTKLVEFTTHLQKQQAIDSSTKEPLKVQGRILWTDMPSFGYTELETWYEFGGAHKNPCDSALDPEQRDRWVKLNAFLAQLTQAAPVGYPSPGEEARFLPLDESLRAVWAISMALENESSPATLNNTAAMEAACQWFVFAADRLWANVVNNRQYPKEAGAGPGKRYSEKEWTGYSRERWAIWENALKEAQEACQDPRMAKLIRDALEKLIKSTRAINGD</sequence>
<comment type="caution">
    <text evidence="1">The sequence shown here is derived from an EMBL/GenBank/DDBJ whole genome shotgun (WGS) entry which is preliminary data.</text>
</comment>
<dbReference type="PANTHER" id="PTHR38797:SF6">
    <property type="match status" value="1"/>
</dbReference>
<evidence type="ECO:0000313" key="1">
    <source>
        <dbReference type="EMBL" id="KAF7715289.1"/>
    </source>
</evidence>
<dbReference type="EMBL" id="WIWV01000062">
    <property type="protein sequence ID" value="KAF7715289.1"/>
    <property type="molecule type" value="Genomic_DNA"/>
</dbReference>
<dbReference type="InterPro" id="IPR022085">
    <property type="entry name" value="OpdG"/>
</dbReference>
<protein>
    <submittedName>
        <fullName evidence="1">Uncharacterized protein</fullName>
    </submittedName>
</protein>
<name>A0A8J8W2N4_9EURO</name>
<dbReference type="InterPro" id="IPR053204">
    <property type="entry name" value="Oxopyrrolidines_Biosynth-assoc"/>
</dbReference>
<dbReference type="OrthoDB" id="3350591at2759"/>
<evidence type="ECO:0000313" key="2">
    <source>
        <dbReference type="Proteomes" id="UP000631181"/>
    </source>
</evidence>
<reference evidence="1" key="1">
    <citation type="journal article" date="2020" name="Front. Microbiol.">
        <title>Gene regulatory networks of Penicillium echinulatum 2HH and Penicillium oxalicum 114-2 inferred by a computational biology approach.</title>
        <authorList>
            <person name="Lenz A.R."/>
            <person name="Galan-Vasquez E."/>
            <person name="Balbinot E."/>
            <person name="De Abreu F.P."/>
            <person name="De Oliveira N.S."/>
            <person name="Da Rosa L.O."/>
            <person name="De Avila E Silva S."/>
            <person name="Camassola M."/>
            <person name="Dillon A.J.P."/>
            <person name="Perez-Rueda E."/>
        </authorList>
    </citation>
    <scope>NUCLEOTIDE SEQUENCE</scope>
    <source>
        <strain evidence="1">S1M29</strain>
    </source>
</reference>
<dbReference type="AlphaFoldDB" id="A0A8J8W2N4"/>
<organism evidence="1 2">
    <name type="scientific">Penicillium ucsense</name>
    <dbReference type="NCBI Taxonomy" id="2839758"/>
    <lineage>
        <taxon>Eukaryota</taxon>
        <taxon>Fungi</taxon>
        <taxon>Dikarya</taxon>
        <taxon>Ascomycota</taxon>
        <taxon>Pezizomycotina</taxon>
        <taxon>Eurotiomycetes</taxon>
        <taxon>Eurotiomycetidae</taxon>
        <taxon>Eurotiales</taxon>
        <taxon>Aspergillaceae</taxon>
        <taxon>Penicillium</taxon>
    </lineage>
</organism>
<dbReference type="PANTHER" id="PTHR38797">
    <property type="entry name" value="NUCLEAR PORE COMPLEX PROTEIN NUP85-RELATED"/>
    <property type="match status" value="1"/>
</dbReference>